<dbReference type="InterPro" id="IPR036941">
    <property type="entry name" value="Rcpt_L-dom_sf"/>
</dbReference>
<comment type="subcellular location">
    <subcellularLocation>
        <location evidence="1">Secreted</location>
        <location evidence="1">Cell wall</location>
    </subcellularLocation>
</comment>
<feature type="domain" description="HYR" evidence="7">
    <location>
        <begin position="454"/>
        <end position="540"/>
    </location>
</feature>
<accession>A0AA37SL47</accession>
<reference evidence="8" key="1">
    <citation type="journal article" date="2014" name="Int. J. Syst. Evol. Microbiol.">
        <title>Complete genome sequence of Corynebacterium casei LMG S-19264T (=DSM 44701T), isolated from a smear-ripened cheese.</title>
        <authorList>
            <consortium name="US DOE Joint Genome Institute (JGI-PGF)"/>
            <person name="Walter F."/>
            <person name="Albersmeier A."/>
            <person name="Kalinowski J."/>
            <person name="Ruckert C."/>
        </authorList>
    </citation>
    <scope>NUCLEOTIDE SEQUENCE</scope>
    <source>
        <strain evidence="8">NBRC 108769</strain>
    </source>
</reference>
<dbReference type="PANTHER" id="PTHR31018">
    <property type="entry name" value="SPORULATION-SPECIFIC PROTEIN-RELATED"/>
    <property type="match status" value="1"/>
</dbReference>
<dbReference type="Pfam" id="PF01030">
    <property type="entry name" value="Recep_L_domain"/>
    <property type="match status" value="1"/>
</dbReference>
<evidence type="ECO:0000256" key="4">
    <source>
        <dbReference type="ARBA" id="ARBA00022729"/>
    </source>
</evidence>
<dbReference type="NCBIfam" id="TIGR04183">
    <property type="entry name" value="Por_Secre_tail"/>
    <property type="match status" value="1"/>
</dbReference>
<evidence type="ECO:0000256" key="1">
    <source>
        <dbReference type="ARBA" id="ARBA00004191"/>
    </source>
</evidence>
<dbReference type="Pfam" id="PF20009">
    <property type="entry name" value="GEVED"/>
    <property type="match status" value="2"/>
</dbReference>
<keyword evidence="4" id="KW-0732">Signal</keyword>
<dbReference type="RefSeq" id="WP_235295479.1">
    <property type="nucleotide sequence ID" value="NZ_BSOH01000002.1"/>
</dbReference>
<reference evidence="8" key="2">
    <citation type="submission" date="2023-01" db="EMBL/GenBank/DDBJ databases">
        <title>Draft genome sequence of Portibacter lacus strain NBRC 108769.</title>
        <authorList>
            <person name="Sun Q."/>
            <person name="Mori K."/>
        </authorList>
    </citation>
    <scope>NUCLEOTIDE SEQUENCE</scope>
    <source>
        <strain evidence="8">NBRC 108769</strain>
    </source>
</reference>
<evidence type="ECO:0000313" key="8">
    <source>
        <dbReference type="EMBL" id="GLR15917.1"/>
    </source>
</evidence>
<evidence type="ECO:0000256" key="3">
    <source>
        <dbReference type="ARBA" id="ARBA00022525"/>
    </source>
</evidence>
<keyword evidence="9" id="KW-1185">Reference proteome</keyword>
<dbReference type="InterPro" id="IPR000494">
    <property type="entry name" value="Rcpt_L-dom"/>
</dbReference>
<dbReference type="EMBL" id="BSOH01000002">
    <property type="protein sequence ID" value="GLR15917.1"/>
    <property type="molecule type" value="Genomic_DNA"/>
</dbReference>
<dbReference type="PROSITE" id="PS50825">
    <property type="entry name" value="HYR"/>
    <property type="match status" value="1"/>
</dbReference>
<dbReference type="PANTHER" id="PTHR31018:SF3">
    <property type="entry name" value="RECEPTOR PROTEIN-TYROSINE KINASE"/>
    <property type="match status" value="1"/>
</dbReference>
<proteinExistence type="predicted"/>
<evidence type="ECO:0000256" key="6">
    <source>
        <dbReference type="ARBA" id="ARBA00023180"/>
    </source>
</evidence>
<organism evidence="8 9">
    <name type="scientific">Portibacter lacus</name>
    <dbReference type="NCBI Taxonomy" id="1099794"/>
    <lineage>
        <taxon>Bacteria</taxon>
        <taxon>Pseudomonadati</taxon>
        <taxon>Bacteroidota</taxon>
        <taxon>Saprospiria</taxon>
        <taxon>Saprospirales</taxon>
        <taxon>Haliscomenobacteraceae</taxon>
        <taxon>Portibacter</taxon>
    </lineage>
</organism>
<dbReference type="InterPro" id="IPR026444">
    <property type="entry name" value="Secre_tail"/>
</dbReference>
<evidence type="ECO:0000259" key="7">
    <source>
        <dbReference type="PROSITE" id="PS50825"/>
    </source>
</evidence>
<keyword evidence="6" id="KW-0325">Glycoprotein</keyword>
<sequence length="1210" mass="131097">MKKIQPLITLRSSFSYLILCILFTTPHFLSGQNVTLSNQTQVDTFSQTEVIGNLIITGADITNLDSLSALSSVTGYFTISNNPELLNLEGLSSLASIGRLHISYNESLLSLEGLSSLTSLEQMSIISNESLFNIDAFSAISSLYYLRVTGNPKLPNLNALSSLDSVTAELIINGNNLLSNLEGLSALRYVGGRVEIINNETMSNLQGLTTLNTVGGLLIRNNPILQSLNGLNNLSCVGGVSNFYKTGGIEISRNPSLKYIEGLSALSYIEKDLVIDDNDGLINLNIPLSLDSLNQLIIKNNDVLLNLNISPNLDSLSKLEINNNDAMLNLNGLSKISYVGSLNVHDNDALINFKGLSSLLSANIISISSNASLLSLEGLEGLTSVSRLITVTNNPVLQNLAGLSSLTSVTQSISISDNDSLTSYCGLFPLLNGGSYTSATISGNAVNPTITEIIENGACISITCPSDNTAFTDIGICCAAITLLPPTLQGGSSTTTLVNDYNNTSDASDTYFVMTTIVNWTATDAYGNQSSCSQNITVIDNEGPQFGVPDPSCSMYQSCYDTQTIALSNNETTYQQALATCNGDAACIQAATKAKSKELEQIRKNFQSCLNGNTNCSLLPISGALPDLIVFGEGANCEAQVDNPGPVVAENCAAFILTNDNATATNALGSGIYSEGTTTVTWTATDQFGNVSIISIDIIVTTENCGNPYCESMGNSTEYEWIDMISINGISNQSGNDAGYADFTQIILPIVTGNNSIQLTPGFSNENYREYWTIYIDFNQDSDFDDPGEIVYYKKSRFQIQSTFNVPMTALEGTTGMRISMSYNGWQSPCTFFNEGEVEDYTVNISFCDNLSDGGLIGEDQILCDGANDPSEILNIVSPSGGTGNVEYLWLKNITTSEPPTAQNMNGWVEISNSNVASFDPETISTTTWYMRCARNEGCIEYSAESNVVKVAFSEECSIDYCESEGASTDYEWIKKVKFATINNNSGNNGGYADFTNQTAEVNAGHWYALMLKPGFAGNSFKEYWRVWIDWNQDGDFEDPDELVIQTKSYGSSTFTRWINVPSDAINGNTGMRVSMKYGSYASSCESFNDGEIEDYTVHVSEGQSLSGNPPIDETNADTRSENLDDIAELDVNVYPNPTTDIFSIDISSNIEGERNVQIINQIGQIVYNLDSVENSIRIDPKGNNITSGLYYIVIRENDRVITKQLYVIQ</sequence>
<name>A0AA37SL47_9BACT</name>
<keyword evidence="2" id="KW-0134">Cell wall</keyword>
<dbReference type="InterPro" id="IPR051648">
    <property type="entry name" value="CWI-Assembly_Regulator"/>
</dbReference>
<evidence type="ECO:0000313" key="9">
    <source>
        <dbReference type="Proteomes" id="UP001156666"/>
    </source>
</evidence>
<gene>
    <name evidence="8" type="ORF">GCM10007940_05320</name>
</gene>
<dbReference type="Pfam" id="PF18962">
    <property type="entry name" value="Por_Secre_tail"/>
    <property type="match status" value="1"/>
</dbReference>
<evidence type="ECO:0000256" key="2">
    <source>
        <dbReference type="ARBA" id="ARBA00022512"/>
    </source>
</evidence>
<dbReference type="GO" id="GO:0030313">
    <property type="term" value="C:cell envelope"/>
    <property type="evidence" value="ECO:0007669"/>
    <property type="project" value="UniProtKB-SubCell"/>
</dbReference>
<dbReference type="Proteomes" id="UP001156666">
    <property type="component" value="Unassembled WGS sequence"/>
</dbReference>
<dbReference type="InterPro" id="IPR045474">
    <property type="entry name" value="GEVED"/>
</dbReference>
<dbReference type="SUPFAM" id="SSF52058">
    <property type="entry name" value="L domain-like"/>
    <property type="match status" value="3"/>
</dbReference>
<evidence type="ECO:0000256" key="5">
    <source>
        <dbReference type="ARBA" id="ARBA00022737"/>
    </source>
</evidence>
<protein>
    <recommendedName>
        <fullName evidence="7">HYR domain-containing protein</fullName>
    </recommendedName>
</protein>
<dbReference type="AlphaFoldDB" id="A0AA37SL47"/>
<keyword evidence="5" id="KW-0677">Repeat</keyword>
<dbReference type="Gene3D" id="3.80.20.20">
    <property type="entry name" value="Receptor L-domain"/>
    <property type="match status" value="2"/>
</dbReference>
<keyword evidence="3" id="KW-0964">Secreted</keyword>
<comment type="caution">
    <text evidence="8">The sequence shown here is derived from an EMBL/GenBank/DDBJ whole genome shotgun (WGS) entry which is preliminary data.</text>
</comment>
<dbReference type="InterPro" id="IPR003410">
    <property type="entry name" value="HYR_dom"/>
</dbReference>